<dbReference type="Proteomes" id="UP000250369">
    <property type="component" value="Unassembled WGS sequence"/>
</dbReference>
<feature type="domain" description="HTH gntR-type" evidence="4">
    <location>
        <begin position="7"/>
        <end position="75"/>
    </location>
</feature>
<evidence type="ECO:0000313" key="6">
    <source>
        <dbReference type="Proteomes" id="UP000250369"/>
    </source>
</evidence>
<evidence type="ECO:0000259" key="4">
    <source>
        <dbReference type="PROSITE" id="PS50949"/>
    </source>
</evidence>
<dbReference type="PRINTS" id="PR00035">
    <property type="entry name" value="HTHGNTR"/>
</dbReference>
<keyword evidence="1" id="KW-0805">Transcription regulation</keyword>
<keyword evidence="6" id="KW-1185">Reference proteome</keyword>
<accession>A0A329MUP2</accession>
<dbReference type="PANTHER" id="PTHR43537">
    <property type="entry name" value="TRANSCRIPTIONAL REGULATOR, GNTR FAMILY"/>
    <property type="match status" value="1"/>
</dbReference>
<dbReference type="CDD" id="cd07377">
    <property type="entry name" value="WHTH_GntR"/>
    <property type="match status" value="1"/>
</dbReference>
<dbReference type="Pfam" id="PF07729">
    <property type="entry name" value="FCD"/>
    <property type="match status" value="1"/>
</dbReference>
<dbReference type="SUPFAM" id="SSF46785">
    <property type="entry name" value="Winged helix' DNA-binding domain"/>
    <property type="match status" value="1"/>
</dbReference>
<reference evidence="5 6" key="1">
    <citation type="journal article" date="2009" name="Int. J. Syst. Evol. Microbiol.">
        <title>Paenibacillus contaminans sp. nov., isolated from a contaminated laboratory plate.</title>
        <authorList>
            <person name="Chou J.H."/>
            <person name="Lee J.H."/>
            <person name="Lin M.C."/>
            <person name="Chang P.S."/>
            <person name="Arun A.B."/>
            <person name="Young C.C."/>
            <person name="Chen W.M."/>
        </authorList>
    </citation>
    <scope>NUCLEOTIDE SEQUENCE [LARGE SCALE GENOMIC DNA]</scope>
    <source>
        <strain evidence="5 6">CKOBP-6</strain>
    </source>
</reference>
<protein>
    <submittedName>
        <fullName evidence="5">FadR family transcriptional regulator</fullName>
    </submittedName>
</protein>
<dbReference type="InterPro" id="IPR036390">
    <property type="entry name" value="WH_DNA-bd_sf"/>
</dbReference>
<keyword evidence="2" id="KW-0238">DNA-binding</keyword>
<dbReference type="PANTHER" id="PTHR43537:SF5">
    <property type="entry name" value="UXU OPERON TRANSCRIPTIONAL REGULATOR"/>
    <property type="match status" value="1"/>
</dbReference>
<dbReference type="Pfam" id="PF00392">
    <property type="entry name" value="GntR"/>
    <property type="match status" value="1"/>
</dbReference>
<proteinExistence type="predicted"/>
<dbReference type="Gene3D" id="1.20.120.530">
    <property type="entry name" value="GntR ligand-binding domain-like"/>
    <property type="match status" value="1"/>
</dbReference>
<dbReference type="SUPFAM" id="SSF48008">
    <property type="entry name" value="GntR ligand-binding domain-like"/>
    <property type="match status" value="1"/>
</dbReference>
<dbReference type="GO" id="GO:0003677">
    <property type="term" value="F:DNA binding"/>
    <property type="evidence" value="ECO:0007669"/>
    <property type="project" value="UniProtKB-KW"/>
</dbReference>
<evidence type="ECO:0000313" key="5">
    <source>
        <dbReference type="EMBL" id="RAV21677.1"/>
    </source>
</evidence>
<dbReference type="OrthoDB" id="214086at2"/>
<dbReference type="InterPro" id="IPR008920">
    <property type="entry name" value="TF_FadR/GntR_C"/>
</dbReference>
<dbReference type="AlphaFoldDB" id="A0A329MUP2"/>
<comment type="caution">
    <text evidence="5">The sequence shown here is derived from an EMBL/GenBank/DDBJ whole genome shotgun (WGS) entry which is preliminary data.</text>
</comment>
<dbReference type="SMART" id="SM00345">
    <property type="entry name" value="HTH_GNTR"/>
    <property type="match status" value="1"/>
</dbReference>
<dbReference type="InterPro" id="IPR036388">
    <property type="entry name" value="WH-like_DNA-bd_sf"/>
</dbReference>
<evidence type="ECO:0000256" key="1">
    <source>
        <dbReference type="ARBA" id="ARBA00023015"/>
    </source>
</evidence>
<name>A0A329MUP2_9BACL</name>
<keyword evidence="3" id="KW-0804">Transcription</keyword>
<dbReference type="RefSeq" id="WP_113030768.1">
    <property type="nucleotide sequence ID" value="NZ_QMFB01000004.1"/>
</dbReference>
<dbReference type="GO" id="GO:0003700">
    <property type="term" value="F:DNA-binding transcription factor activity"/>
    <property type="evidence" value="ECO:0007669"/>
    <property type="project" value="InterPro"/>
</dbReference>
<dbReference type="Gene3D" id="1.10.10.10">
    <property type="entry name" value="Winged helix-like DNA-binding domain superfamily/Winged helix DNA-binding domain"/>
    <property type="match status" value="1"/>
</dbReference>
<gene>
    <name evidence="5" type="ORF">DQG23_10525</name>
</gene>
<organism evidence="5 6">
    <name type="scientific">Paenibacillus contaminans</name>
    <dbReference type="NCBI Taxonomy" id="450362"/>
    <lineage>
        <taxon>Bacteria</taxon>
        <taxon>Bacillati</taxon>
        <taxon>Bacillota</taxon>
        <taxon>Bacilli</taxon>
        <taxon>Bacillales</taxon>
        <taxon>Paenibacillaceae</taxon>
        <taxon>Paenibacillus</taxon>
    </lineage>
</organism>
<dbReference type="PROSITE" id="PS50949">
    <property type="entry name" value="HTH_GNTR"/>
    <property type="match status" value="1"/>
</dbReference>
<dbReference type="EMBL" id="QMFB01000004">
    <property type="protein sequence ID" value="RAV21677.1"/>
    <property type="molecule type" value="Genomic_DNA"/>
</dbReference>
<evidence type="ECO:0000256" key="2">
    <source>
        <dbReference type="ARBA" id="ARBA00023125"/>
    </source>
</evidence>
<evidence type="ECO:0000256" key="3">
    <source>
        <dbReference type="ARBA" id="ARBA00023163"/>
    </source>
</evidence>
<dbReference type="InterPro" id="IPR000524">
    <property type="entry name" value="Tscrpt_reg_HTH_GntR"/>
</dbReference>
<dbReference type="SMART" id="SM00895">
    <property type="entry name" value="FCD"/>
    <property type="match status" value="1"/>
</dbReference>
<dbReference type="InterPro" id="IPR011711">
    <property type="entry name" value="GntR_C"/>
</dbReference>
<sequence length="226" mass="25838">MRKIQKMQMHEMAAEEIKRYILDNDLQKGDKLPPLDQISEMLGVSRTSLREALRSLDAMDIIKIYNGKGVYVHDARAYHFSSKIDIEDEKTALLQTCEVRRALEGLAVELAAERATAEHAAELLRICDELERHELPQSTLADMAFHQTIYRAADNPILQSIVESVWEMFRKFWSYAPLGNSQLFADSFPFHRTLAEAIAAGDKAKAREEFDNLMDAIEQAIRREQG</sequence>